<comment type="caution">
    <text evidence="1">The sequence shown here is derived from an EMBL/GenBank/DDBJ whole genome shotgun (WGS) entry which is preliminary data.</text>
</comment>
<evidence type="ECO:0000313" key="1">
    <source>
        <dbReference type="EMBL" id="KAL3603739.1"/>
    </source>
</evidence>
<organism evidence="1 2">
    <name type="scientific">Populus alba</name>
    <name type="common">White poplar</name>
    <dbReference type="NCBI Taxonomy" id="43335"/>
    <lineage>
        <taxon>Eukaryota</taxon>
        <taxon>Viridiplantae</taxon>
        <taxon>Streptophyta</taxon>
        <taxon>Embryophyta</taxon>
        <taxon>Tracheophyta</taxon>
        <taxon>Spermatophyta</taxon>
        <taxon>Magnoliopsida</taxon>
        <taxon>eudicotyledons</taxon>
        <taxon>Gunneridae</taxon>
        <taxon>Pentapetalae</taxon>
        <taxon>rosids</taxon>
        <taxon>fabids</taxon>
        <taxon>Malpighiales</taxon>
        <taxon>Salicaceae</taxon>
        <taxon>Saliceae</taxon>
        <taxon>Populus</taxon>
    </lineage>
</organism>
<name>A0ACC4CQW2_POPAL</name>
<sequence length="498" mass="55257">MDLELVIKGLDFSRRKKKLLIFLAVSGVSGYGVYKVYNLPAVVRKRRRFMRLMGALISFAEMVSDSAETISIVSKDLKEFLQSDTDKIPNSLKQISKIVKSDEFSESLIGVTQALTLGVLRGYNLESGNDKKLGLGYGNSSFSDQVMERLFSSKGTGFVSVVVGSFARNLVLGLYSSGEDQSRSSLSDVPGWIGVVCDDRCRELIADCIQKFVSTAVAVYLDKTLQINTYDEFFTGLTNPKHQNNVRDVLVSICNEAVETLVKTSHQVLTTSSTAKSGSAYSIVEQGEELGVNKDDYLKREACMKDRKSFDEVQNGGWVGKVSSALSVPSNRKFVLDVTGRVTFETIRSIVEFMMWKMSDGVKRSLNVVQEEVVDRGLEVVRYVGAKSSVIVTGIMGIIQTSDDSIAKNIRIFSELKVNLNSKLIVEFEWNSPDGLNGEFFMMFPTPLLQWRRKLALLAYGVNSGASLRNVLSQLAAFIGRRMPRTCAERVPMLPSRQ</sequence>
<keyword evidence="2" id="KW-1185">Reference proteome</keyword>
<proteinExistence type="predicted"/>
<reference evidence="1 2" key="1">
    <citation type="journal article" date="2024" name="Plant Biotechnol. J.">
        <title>Genome and CRISPR/Cas9 system of a widespread forest tree (Populus alba) in the world.</title>
        <authorList>
            <person name="Liu Y.J."/>
            <person name="Jiang P.F."/>
            <person name="Han X.M."/>
            <person name="Li X.Y."/>
            <person name="Wang H.M."/>
            <person name="Wang Y.J."/>
            <person name="Wang X.X."/>
            <person name="Zeng Q.Y."/>
        </authorList>
    </citation>
    <scope>NUCLEOTIDE SEQUENCE [LARGE SCALE GENOMIC DNA]</scope>
    <source>
        <strain evidence="2">cv. PAL-ZL1</strain>
    </source>
</reference>
<dbReference type="Proteomes" id="UP000309997">
    <property type="component" value="Unassembled WGS sequence"/>
</dbReference>
<evidence type="ECO:0000313" key="2">
    <source>
        <dbReference type="Proteomes" id="UP000309997"/>
    </source>
</evidence>
<protein>
    <submittedName>
        <fullName evidence="1">Uncharacterized protein</fullName>
    </submittedName>
</protein>
<accession>A0ACC4CQW2</accession>
<gene>
    <name evidence="1" type="ORF">D5086_004598</name>
</gene>
<dbReference type="EMBL" id="RCHU02000002">
    <property type="protein sequence ID" value="KAL3603739.1"/>
    <property type="molecule type" value="Genomic_DNA"/>
</dbReference>